<dbReference type="AlphaFoldDB" id="A0A8S3YTT8"/>
<dbReference type="Proteomes" id="UP000678393">
    <property type="component" value="Unassembled WGS sequence"/>
</dbReference>
<proteinExistence type="predicted"/>
<dbReference type="InterPro" id="IPR040167">
    <property type="entry name" value="TF_CP2-like"/>
</dbReference>
<keyword evidence="10" id="KW-1185">Reference proteome</keyword>
<evidence type="ECO:0000313" key="10">
    <source>
        <dbReference type="Proteomes" id="UP000678393"/>
    </source>
</evidence>
<evidence type="ECO:0000256" key="5">
    <source>
        <dbReference type="ARBA" id="ARBA00023242"/>
    </source>
</evidence>
<dbReference type="GO" id="GO:0001228">
    <property type="term" value="F:DNA-binding transcription activator activity, RNA polymerase II-specific"/>
    <property type="evidence" value="ECO:0007669"/>
    <property type="project" value="TreeGrafter"/>
</dbReference>
<evidence type="ECO:0000256" key="1">
    <source>
        <dbReference type="ARBA" id="ARBA00004123"/>
    </source>
</evidence>
<keyword evidence="3 6" id="KW-0238">DNA-binding</keyword>
<evidence type="ECO:0000256" key="4">
    <source>
        <dbReference type="ARBA" id="ARBA00023163"/>
    </source>
</evidence>
<reference evidence="9" key="1">
    <citation type="submission" date="2021-04" db="EMBL/GenBank/DDBJ databases">
        <authorList>
            <consortium name="Molecular Ecology Group"/>
        </authorList>
    </citation>
    <scope>NUCLEOTIDE SEQUENCE</scope>
</reference>
<comment type="subcellular location">
    <subcellularLocation>
        <location evidence="1 6">Nucleus</location>
    </subcellularLocation>
</comment>
<dbReference type="OrthoDB" id="7680836at2759"/>
<keyword evidence="5 6" id="KW-0539">Nucleus</keyword>
<evidence type="ECO:0000256" key="2">
    <source>
        <dbReference type="ARBA" id="ARBA00023015"/>
    </source>
</evidence>
<dbReference type="PROSITE" id="PS51968">
    <property type="entry name" value="GRH_CP2_DB"/>
    <property type="match status" value="1"/>
</dbReference>
<feature type="non-terminal residue" evidence="9">
    <location>
        <position position="448"/>
    </location>
</feature>
<dbReference type="GO" id="GO:0005634">
    <property type="term" value="C:nucleus"/>
    <property type="evidence" value="ECO:0007669"/>
    <property type="project" value="UniProtKB-SubCell"/>
</dbReference>
<dbReference type="Pfam" id="PF25416">
    <property type="entry name" value="GRHL1_C"/>
    <property type="match status" value="1"/>
</dbReference>
<keyword evidence="2" id="KW-0805">Transcription regulation</keyword>
<gene>
    <name evidence="9" type="ORF">CUNI_LOCUS4108</name>
</gene>
<dbReference type="GO" id="GO:0000978">
    <property type="term" value="F:RNA polymerase II cis-regulatory region sequence-specific DNA binding"/>
    <property type="evidence" value="ECO:0007669"/>
    <property type="project" value="TreeGrafter"/>
</dbReference>
<dbReference type="InterPro" id="IPR007604">
    <property type="entry name" value="CP2"/>
</dbReference>
<evidence type="ECO:0000256" key="7">
    <source>
        <dbReference type="SAM" id="MobiDB-lite"/>
    </source>
</evidence>
<organism evidence="9 10">
    <name type="scientific">Candidula unifasciata</name>
    <dbReference type="NCBI Taxonomy" id="100452"/>
    <lineage>
        <taxon>Eukaryota</taxon>
        <taxon>Metazoa</taxon>
        <taxon>Spiralia</taxon>
        <taxon>Lophotrochozoa</taxon>
        <taxon>Mollusca</taxon>
        <taxon>Gastropoda</taxon>
        <taxon>Heterobranchia</taxon>
        <taxon>Euthyneura</taxon>
        <taxon>Panpulmonata</taxon>
        <taxon>Eupulmonata</taxon>
        <taxon>Stylommatophora</taxon>
        <taxon>Helicina</taxon>
        <taxon>Helicoidea</taxon>
        <taxon>Geomitridae</taxon>
        <taxon>Candidula</taxon>
    </lineage>
</organism>
<evidence type="ECO:0000313" key="9">
    <source>
        <dbReference type="EMBL" id="CAG5118550.1"/>
    </source>
</evidence>
<accession>A0A8S3YTT8</accession>
<feature type="domain" description="Grh/CP2 DB" evidence="8">
    <location>
        <begin position="54"/>
        <end position="290"/>
    </location>
</feature>
<name>A0A8S3YTT8_9EUPU</name>
<evidence type="ECO:0000256" key="6">
    <source>
        <dbReference type="PROSITE-ProRule" id="PRU01313"/>
    </source>
</evidence>
<keyword evidence="4" id="KW-0804">Transcription</keyword>
<dbReference type="EMBL" id="CAJHNH020000569">
    <property type="protein sequence ID" value="CAG5118550.1"/>
    <property type="molecule type" value="Genomic_DNA"/>
</dbReference>
<comment type="caution">
    <text evidence="9">The sequence shown here is derived from an EMBL/GenBank/DDBJ whole genome shotgun (WGS) entry which is preliminary data.</text>
</comment>
<evidence type="ECO:0000256" key="3">
    <source>
        <dbReference type="ARBA" id="ARBA00023125"/>
    </source>
</evidence>
<protein>
    <recommendedName>
        <fullName evidence="8">Grh/CP2 DB domain-containing protein</fullName>
    </recommendedName>
</protein>
<dbReference type="PANTHER" id="PTHR11037:SF20">
    <property type="entry name" value="PROTEIN GRAINYHEAD"/>
    <property type="match status" value="1"/>
</dbReference>
<dbReference type="Pfam" id="PF04516">
    <property type="entry name" value="CP2"/>
    <property type="match status" value="1"/>
</dbReference>
<feature type="region of interest" description="Disordered" evidence="7">
    <location>
        <begin position="1"/>
        <end position="46"/>
    </location>
</feature>
<dbReference type="PANTHER" id="PTHR11037">
    <property type="entry name" value="TRANSCRIPTION FACTOR CP2"/>
    <property type="match status" value="1"/>
</dbReference>
<sequence length="448" mass="51043">ASKENVTSGCVDGKNEKPKKKKSPAGGGSLMRQYSSSGSEKSTRSTAVQKLEVNNTGYSYFLETPISTTQRRHEDRVTYLNKSQYYGLSLEFNNQERIIKCAVVKSVIILAFREEKPMEDERKAWEFWHGRQHSYKQRILDIDTKNCQGVSPQNIEELAFNAVAVKWNPSDGPVRVNIAVHCLSTDFSNQKGVKGIPLHIQIDTYEQSPKENQLVHRGYCQIKAFCDKGAERKTRDEERRKAAKGKPEEFNNVPVSVKSRKKVEDAFHEPCERSEFYSMANTTTAPVFFNPLHENSEFIHKSLTLGVVPPIEEEVSSLPNKLELPDSCDDYYVSSPVKRPRRDSGCNLKDQQKVLLYIRERHEAAYTALMLEVPTLHGLLRSIELKYSIAPSKVKHVYKKSRKGILVKLDDNIVRHYSHEATFIIETNVLNDNGEYEIILVEIDAVSS</sequence>
<dbReference type="InterPro" id="IPR057520">
    <property type="entry name" value="GRHL1/CP2_C"/>
</dbReference>
<evidence type="ECO:0000259" key="8">
    <source>
        <dbReference type="PROSITE" id="PS51968"/>
    </source>
</evidence>